<sequence>MFKRRPDISRARLSRRLTPEAGGPARSAWPALLLGCVFVAAPVVQAAQPAASGKPAANMAPVNAPAQPAADASAAVSTAAVSTGPATTVTYTLQQLGAQYALNLRGVDGSNTLPVNVRDDQVVSGARLNLRYAYSPALAPDLSHINVLVNDQVAASIAVPKETGGQSLQRTIALPPYLFTSNSKLRLQLIGHYTTQCEDPLNSSLWANISNESTLSIDTQPLPQANDLARLPTPFFDGHDILRLNLPFVFAGNPDAAALEAAGTVSSWFGALANYRGADFPVSLSTVPVQGNAIVIVEGADQASLAGAPLQGPTLAIVANPNDPNGKLLLVMGRDGKELKQAADALVSGSQTLSGPSALITHFTGLAPRKPYDAPRWLRTDRPVSFGELVDAKQLGVSGYSPDLIRINTRVPPDLFGWHASAVPIDLHYRYTPQPYMVNSSLLFSVSDQFMKSIPLLALERLEGADKLRAEVLPDSSLPRQAKLEVPLETLLQPNTQLQFRYMYDYIKQGECRDIIIDNVRGAIDPESTIDLSGYPHYMAMPNLAAFAQAGFPFTRMADLSGTDVVLGANAGAQEYSTYLAVMGRMGDSTGYPASGVTVLRGQRIDAMPPDKDLLVIASGADQAWLKDWAPYMPAAYGHGAQFSLSDLPGRVRGWFHSNPRLDAEPSRLSLAWTGPGVSAVLAGFESPAEKGRSVVMLVSNQPEGLKDGVSALLGVPSYDKQPIQGSLVSIRGQEVDSLVGEHTYYVGRLGLWRGLDWWLASFGLSLAWLLKALGVIALIAIAAGGFGFLRGRQARRDAQSEARLRAAALAQREKAQQEQAQRDESQREQH</sequence>
<evidence type="ECO:0000313" key="18">
    <source>
        <dbReference type="Proteomes" id="UP000237381"/>
    </source>
</evidence>
<evidence type="ECO:0000256" key="16">
    <source>
        <dbReference type="SAM" id="MobiDB-lite"/>
    </source>
</evidence>
<dbReference type="PANTHER" id="PTHR39083:SF1">
    <property type="entry name" value="CYCLIC DI-GMP-BINDING PROTEIN"/>
    <property type="match status" value="1"/>
</dbReference>
<reference evidence="17 18" key="1">
    <citation type="submission" date="2018-01" db="EMBL/GenBank/DDBJ databases">
        <title>Genomic Encyclopedia of Type Strains, Phase III (KMG-III): the genomes of soil and plant-associated and newly described type strains.</title>
        <authorList>
            <person name="Whitman W."/>
        </authorList>
    </citation>
    <scope>NUCLEOTIDE SEQUENCE [LARGE SCALE GENOMIC DNA]</scope>
    <source>
        <strain evidence="17 18">JCM 18070</strain>
    </source>
</reference>
<keyword evidence="18" id="KW-1185">Reference proteome</keyword>
<comment type="similarity">
    <text evidence="4 15">Belongs to the AcsB/BcsB family.</text>
</comment>
<keyword evidence="11 15" id="KW-0135">Cellulose biosynthesis</keyword>
<keyword evidence="13 15" id="KW-0472">Membrane</keyword>
<keyword evidence="7 15" id="KW-1003">Cell membrane</keyword>
<evidence type="ECO:0000256" key="9">
    <source>
        <dbReference type="ARBA" id="ARBA00022636"/>
    </source>
</evidence>
<dbReference type="RefSeq" id="WP_244193379.1">
    <property type="nucleotide sequence ID" value="NZ_PQGA01000021.1"/>
</dbReference>
<keyword evidence="8 15" id="KW-0997">Cell inner membrane</keyword>
<evidence type="ECO:0000256" key="5">
    <source>
        <dbReference type="ARBA" id="ARBA00011437"/>
    </source>
</evidence>
<dbReference type="Gene3D" id="2.60.120.260">
    <property type="entry name" value="Galactose-binding domain-like"/>
    <property type="match status" value="2"/>
</dbReference>
<evidence type="ECO:0000256" key="12">
    <source>
        <dbReference type="ARBA" id="ARBA00022989"/>
    </source>
</evidence>
<evidence type="ECO:0000256" key="4">
    <source>
        <dbReference type="ARBA" id="ARBA00010714"/>
    </source>
</evidence>
<feature type="transmembrane region" description="Helical" evidence="15">
    <location>
        <begin position="769"/>
        <end position="790"/>
    </location>
</feature>
<evidence type="ECO:0000256" key="10">
    <source>
        <dbReference type="ARBA" id="ARBA00022692"/>
    </source>
</evidence>
<dbReference type="GO" id="GO:0005886">
    <property type="term" value="C:plasma membrane"/>
    <property type="evidence" value="ECO:0007669"/>
    <property type="project" value="UniProtKB-SubCell"/>
</dbReference>
<comment type="function">
    <text evidence="1 15">Binds the cellulose synthase activator, bis-(3'-5') cyclic diguanylic acid (c-di-GMP).</text>
</comment>
<name>A0A2S4LWN6_9BURK</name>
<dbReference type="PRINTS" id="PR01440">
    <property type="entry name" value="CELLSNTHASEB"/>
</dbReference>
<dbReference type="NCBIfam" id="NF008323">
    <property type="entry name" value="PRK11114.1-1"/>
    <property type="match status" value="1"/>
</dbReference>
<comment type="subcellular location">
    <subcellularLocation>
        <location evidence="2">Cell inner membrane</location>
        <topology evidence="2">Single-pass membrane protein</topology>
    </subcellularLocation>
</comment>
<dbReference type="GO" id="GO:0006011">
    <property type="term" value="P:UDP-alpha-D-glucose metabolic process"/>
    <property type="evidence" value="ECO:0007669"/>
    <property type="project" value="InterPro"/>
</dbReference>
<dbReference type="PANTHER" id="PTHR39083">
    <property type="entry name" value="CYCLIC DI-GMP-BINDING PROTEIN"/>
    <property type="match status" value="1"/>
</dbReference>
<dbReference type="GO" id="GO:0030244">
    <property type="term" value="P:cellulose biosynthetic process"/>
    <property type="evidence" value="ECO:0007669"/>
    <property type="project" value="UniProtKB-KW"/>
</dbReference>
<keyword evidence="10 15" id="KW-0812">Transmembrane</keyword>
<dbReference type="EMBL" id="PQGA01000021">
    <property type="protein sequence ID" value="POR46861.1"/>
    <property type="molecule type" value="Genomic_DNA"/>
</dbReference>
<feature type="region of interest" description="Disordered" evidence="16">
    <location>
        <begin position="812"/>
        <end position="831"/>
    </location>
</feature>
<comment type="pathway">
    <text evidence="3 15">Glycan metabolism; bacterial cellulose biosynthesis.</text>
</comment>
<evidence type="ECO:0000256" key="2">
    <source>
        <dbReference type="ARBA" id="ARBA00004377"/>
    </source>
</evidence>
<organism evidence="17 18">
    <name type="scientific">Paraburkholderia eburnea</name>
    <dbReference type="NCBI Taxonomy" id="1189126"/>
    <lineage>
        <taxon>Bacteria</taxon>
        <taxon>Pseudomonadati</taxon>
        <taxon>Pseudomonadota</taxon>
        <taxon>Betaproteobacteria</taxon>
        <taxon>Burkholderiales</taxon>
        <taxon>Burkholderiaceae</taxon>
        <taxon>Paraburkholderia</taxon>
    </lineage>
</organism>
<proteinExistence type="inferred from homology"/>
<comment type="subunit">
    <text evidence="5 15">Tightly associated with the cellulose synthase catalytic subunit.</text>
</comment>
<evidence type="ECO:0000256" key="7">
    <source>
        <dbReference type="ARBA" id="ARBA00022475"/>
    </source>
</evidence>
<dbReference type="Pfam" id="PF03170">
    <property type="entry name" value="BcsB"/>
    <property type="match status" value="1"/>
</dbReference>
<evidence type="ECO:0000256" key="1">
    <source>
        <dbReference type="ARBA" id="ARBA00002057"/>
    </source>
</evidence>
<comment type="caution">
    <text evidence="17">The sequence shown here is derived from an EMBL/GenBank/DDBJ whole genome shotgun (WGS) entry which is preliminary data.</text>
</comment>
<evidence type="ECO:0000256" key="13">
    <source>
        <dbReference type="ARBA" id="ARBA00023136"/>
    </source>
</evidence>
<evidence type="ECO:0000256" key="11">
    <source>
        <dbReference type="ARBA" id="ARBA00022916"/>
    </source>
</evidence>
<dbReference type="InterPro" id="IPR003920">
    <property type="entry name" value="Cell_synth_B"/>
</dbReference>
<evidence type="ECO:0000256" key="6">
    <source>
        <dbReference type="ARBA" id="ARBA00021844"/>
    </source>
</evidence>
<dbReference type="Proteomes" id="UP000237381">
    <property type="component" value="Unassembled WGS sequence"/>
</dbReference>
<evidence type="ECO:0000313" key="17">
    <source>
        <dbReference type="EMBL" id="POR46861.1"/>
    </source>
</evidence>
<evidence type="ECO:0000256" key="3">
    <source>
        <dbReference type="ARBA" id="ARBA00005186"/>
    </source>
</evidence>
<dbReference type="InterPro" id="IPR018513">
    <property type="entry name" value="Cell_synthase_bac"/>
</dbReference>
<protein>
    <recommendedName>
        <fullName evidence="6 15">Cyclic di-GMP-binding protein</fullName>
    </recommendedName>
    <alternativeName>
        <fullName evidence="14 15">Cellulose synthase regulatory subunit</fullName>
    </alternativeName>
</protein>
<keyword evidence="12 15" id="KW-1133">Transmembrane helix</keyword>
<dbReference type="AlphaFoldDB" id="A0A2S4LWN6"/>
<evidence type="ECO:0000256" key="8">
    <source>
        <dbReference type="ARBA" id="ARBA00022519"/>
    </source>
</evidence>
<accession>A0A2S4LWN6</accession>
<dbReference type="UniPathway" id="UPA00694"/>
<keyword evidence="9 15" id="KW-0973">c-di-GMP</keyword>
<gene>
    <name evidence="17" type="ORF">B0G62_12116</name>
</gene>
<evidence type="ECO:0000256" key="14">
    <source>
        <dbReference type="ARBA" id="ARBA00033444"/>
    </source>
</evidence>
<evidence type="ECO:0000256" key="15">
    <source>
        <dbReference type="RuleBase" id="RU365021"/>
    </source>
</evidence>